<keyword evidence="5 9" id="KW-0450">Lipoyl</keyword>
<proteinExistence type="inferred from homology"/>
<dbReference type="InterPro" id="IPR003016">
    <property type="entry name" value="2-oxoA_DH_lipoyl-BS"/>
</dbReference>
<dbReference type="InterPro" id="IPR004167">
    <property type="entry name" value="PSBD"/>
</dbReference>
<dbReference type="KEGG" id="kne:92183878"/>
<feature type="compositionally biased region" description="Basic and acidic residues" evidence="10">
    <location>
        <begin position="261"/>
        <end position="275"/>
    </location>
</feature>
<evidence type="ECO:0000256" key="3">
    <source>
        <dbReference type="ARBA" id="ARBA00007317"/>
    </source>
</evidence>
<evidence type="ECO:0000256" key="1">
    <source>
        <dbReference type="ARBA" id="ARBA00001938"/>
    </source>
</evidence>
<dbReference type="InterPro" id="IPR036625">
    <property type="entry name" value="E3-bd_dom_sf"/>
</dbReference>
<dbReference type="FunFam" id="2.40.50.100:FF:000013">
    <property type="entry name" value="Dihydrolipoamide acetyltransferase component of pyruvate dehydrogenase complex"/>
    <property type="match status" value="1"/>
</dbReference>
<dbReference type="GO" id="GO:0045333">
    <property type="term" value="P:cellular respiration"/>
    <property type="evidence" value="ECO:0007669"/>
    <property type="project" value="UniProtKB-ARBA"/>
</dbReference>
<protein>
    <recommendedName>
        <fullName evidence="9">Dihydrolipoamide acetyltransferase component of pyruvate dehydrogenase complex</fullName>
        <ecNumber evidence="9">2.3.1.-</ecNumber>
    </recommendedName>
</protein>
<evidence type="ECO:0000256" key="4">
    <source>
        <dbReference type="ARBA" id="ARBA00022679"/>
    </source>
</evidence>
<dbReference type="CDD" id="cd06849">
    <property type="entry name" value="lipoyl_domain"/>
    <property type="match status" value="1"/>
</dbReference>
<organism evidence="13 14">
    <name type="scientific">Kwoniella newhampshirensis</name>
    <dbReference type="NCBI Taxonomy" id="1651941"/>
    <lineage>
        <taxon>Eukaryota</taxon>
        <taxon>Fungi</taxon>
        <taxon>Dikarya</taxon>
        <taxon>Basidiomycota</taxon>
        <taxon>Agaricomycotina</taxon>
        <taxon>Tremellomycetes</taxon>
        <taxon>Tremellales</taxon>
        <taxon>Cryptococcaceae</taxon>
        <taxon>Kwoniella</taxon>
    </lineage>
</organism>
<dbReference type="GeneID" id="92183878"/>
<dbReference type="PROSITE" id="PS51826">
    <property type="entry name" value="PSBD"/>
    <property type="match status" value="1"/>
</dbReference>
<dbReference type="Pfam" id="PF00198">
    <property type="entry name" value="2-oxoacid_dh"/>
    <property type="match status" value="1"/>
</dbReference>
<dbReference type="Pfam" id="PF00364">
    <property type="entry name" value="Biotin_lipoyl"/>
    <property type="match status" value="1"/>
</dbReference>
<keyword evidence="7" id="KW-0496">Mitochondrion</keyword>
<dbReference type="Gene3D" id="2.40.50.100">
    <property type="match status" value="1"/>
</dbReference>
<dbReference type="PANTHER" id="PTHR43178:SF5">
    <property type="entry name" value="LIPOAMIDE ACYLTRANSFERASE COMPONENT OF BRANCHED-CHAIN ALPHA-KETO ACID DEHYDROGENASE COMPLEX, MITOCHONDRIAL"/>
    <property type="match status" value="1"/>
</dbReference>
<keyword evidence="4 9" id="KW-0808">Transferase</keyword>
<name>A0AAW0YHY0_9TREE</name>
<dbReference type="SUPFAM" id="SSF47005">
    <property type="entry name" value="Peripheral subunit-binding domain of 2-oxo acid dehydrogenase complex"/>
    <property type="match status" value="1"/>
</dbReference>
<dbReference type="EMBL" id="JBCAWK010000013">
    <property type="protein sequence ID" value="KAK8844770.1"/>
    <property type="molecule type" value="Genomic_DNA"/>
</dbReference>
<evidence type="ECO:0000313" key="13">
    <source>
        <dbReference type="EMBL" id="KAK8844770.1"/>
    </source>
</evidence>
<dbReference type="InterPro" id="IPR000089">
    <property type="entry name" value="Biotin_lipoyl"/>
</dbReference>
<dbReference type="Gene3D" id="3.30.559.10">
    <property type="entry name" value="Chloramphenicol acetyltransferase-like domain"/>
    <property type="match status" value="1"/>
</dbReference>
<evidence type="ECO:0000256" key="6">
    <source>
        <dbReference type="ARBA" id="ARBA00022946"/>
    </source>
</evidence>
<dbReference type="Pfam" id="PF02817">
    <property type="entry name" value="E3_binding"/>
    <property type="match status" value="1"/>
</dbReference>
<dbReference type="GO" id="GO:0031405">
    <property type="term" value="F:lipoic acid binding"/>
    <property type="evidence" value="ECO:0007669"/>
    <property type="project" value="TreeGrafter"/>
</dbReference>
<dbReference type="GO" id="GO:0016407">
    <property type="term" value="F:acetyltransferase activity"/>
    <property type="evidence" value="ECO:0007669"/>
    <property type="project" value="TreeGrafter"/>
</dbReference>
<reference evidence="13 14" key="1">
    <citation type="journal article" date="2024" name="bioRxiv">
        <title>Comparative genomics of Cryptococcus and Kwoniella reveals pathogenesis evolution and contrasting karyotype dynamics via intercentromeric recombination or chromosome fusion.</title>
        <authorList>
            <person name="Coelho M.A."/>
            <person name="David-Palma M."/>
            <person name="Shea T."/>
            <person name="Bowers K."/>
            <person name="McGinley-Smith S."/>
            <person name="Mohammad A.W."/>
            <person name="Gnirke A."/>
            <person name="Yurkov A.M."/>
            <person name="Nowrousian M."/>
            <person name="Sun S."/>
            <person name="Cuomo C.A."/>
            <person name="Heitman J."/>
        </authorList>
    </citation>
    <scope>NUCLEOTIDE SEQUENCE [LARGE SCALE GENOMIC DNA]</scope>
    <source>
        <strain evidence="13 14">CBS 13917</strain>
    </source>
</reference>
<comment type="cofactor">
    <cofactor evidence="1 9">
        <name>(R)-lipoate</name>
        <dbReference type="ChEBI" id="CHEBI:83088"/>
    </cofactor>
</comment>
<evidence type="ECO:0000259" key="11">
    <source>
        <dbReference type="PROSITE" id="PS50968"/>
    </source>
</evidence>
<gene>
    <name evidence="13" type="ORF">IAR55_006620</name>
</gene>
<evidence type="ECO:0000259" key="12">
    <source>
        <dbReference type="PROSITE" id="PS51826"/>
    </source>
</evidence>
<dbReference type="EC" id="2.3.1.-" evidence="9"/>
<dbReference type="SUPFAM" id="SSF51230">
    <property type="entry name" value="Single hybrid motif"/>
    <property type="match status" value="1"/>
</dbReference>
<dbReference type="InterPro" id="IPR011053">
    <property type="entry name" value="Single_hybrid_motif"/>
</dbReference>
<keyword evidence="6" id="KW-0809">Transit peptide</keyword>
<evidence type="ECO:0000256" key="8">
    <source>
        <dbReference type="ARBA" id="ARBA00023315"/>
    </source>
</evidence>
<evidence type="ECO:0000256" key="7">
    <source>
        <dbReference type="ARBA" id="ARBA00023128"/>
    </source>
</evidence>
<feature type="domain" description="Lipoyl-binding" evidence="11">
    <location>
        <begin position="65"/>
        <end position="140"/>
    </location>
</feature>
<sequence length="610" mass="66521">MRCSLTPFRLLHSGLSRSRGPTHLGPISSIKHLRRPLPFHPHPSNILLPSFRSVHATSIRSAPTVSPFKLHDIGEGITEVEVLKWYVAEGQEVQEFDALCEVQSDKSVVELTSHKSGVVKSIKAESGTMVKVGQVLCEIRTSDGDDDDGAVLSQDEEVRGVGEASEQVLSAGSAGKHEEVVESPKVTRAGRMTEELEEEEGKNHDTFTIGQDQPLESEDSSHLLRSKDEYMDLSGPSRLTGEAAIIPAPPTINRPSLSAIVEERRSSRSGPDKQPRSIVRASPAVRTLAAKLGVDLSDVEGTGEGRRVTKDDIERAALHDSSKDTVGLGQNTRGKREEQGQVTRVEFGRTRKVMWRMLGEQAKIPHFGYSHTLNLTPLLPYLKASTPSTPRLPKPGHIAADIPPELIRVPTDDVKSMKTGLLTFLVKAMILALEEHPIMRSRVKESGDDRWLEISKDGIIGIAVSDPQFGLLTPSLSALPPSTSLSTITSHLKALRQAPTKPTWPAHLTISSVGGLGEATGAMPVIPPGGGLAICAVGRAKWEMEWATCGTSVFDLNDDEVKKQGTKAVLRAPVGWSADHRVLEGEELIAFTETWKRYIEEPWTWIRLEG</sequence>
<dbReference type="RefSeq" id="XP_066799994.1">
    <property type="nucleotide sequence ID" value="XM_066949700.1"/>
</dbReference>
<keyword evidence="14" id="KW-1185">Reference proteome</keyword>
<evidence type="ECO:0000256" key="5">
    <source>
        <dbReference type="ARBA" id="ARBA00022823"/>
    </source>
</evidence>
<dbReference type="SUPFAM" id="SSF52777">
    <property type="entry name" value="CoA-dependent acyltransferases"/>
    <property type="match status" value="1"/>
</dbReference>
<accession>A0AAW0YHY0</accession>
<evidence type="ECO:0000313" key="14">
    <source>
        <dbReference type="Proteomes" id="UP001388673"/>
    </source>
</evidence>
<comment type="similarity">
    <text evidence="3 9">Belongs to the 2-oxoacid dehydrogenase family.</text>
</comment>
<dbReference type="GO" id="GO:0005759">
    <property type="term" value="C:mitochondrial matrix"/>
    <property type="evidence" value="ECO:0007669"/>
    <property type="project" value="UniProtKB-SubCell"/>
</dbReference>
<dbReference type="Gene3D" id="4.10.320.10">
    <property type="entry name" value="E3-binding domain"/>
    <property type="match status" value="1"/>
</dbReference>
<dbReference type="InterPro" id="IPR023213">
    <property type="entry name" value="CAT-like_dom_sf"/>
</dbReference>
<dbReference type="InterPro" id="IPR050743">
    <property type="entry name" value="2-oxoacid_DH_E2_comp"/>
</dbReference>
<feature type="domain" description="Peripheral subunit-binding (PSBD)" evidence="12">
    <location>
        <begin position="280"/>
        <end position="317"/>
    </location>
</feature>
<dbReference type="PROSITE" id="PS50968">
    <property type="entry name" value="BIOTINYL_LIPOYL"/>
    <property type="match status" value="1"/>
</dbReference>
<comment type="caution">
    <text evidence="13">The sequence shown here is derived from an EMBL/GenBank/DDBJ whole genome shotgun (WGS) entry which is preliminary data.</text>
</comment>
<dbReference type="PROSITE" id="PS00189">
    <property type="entry name" value="LIPOYL"/>
    <property type="match status" value="1"/>
</dbReference>
<evidence type="ECO:0000256" key="2">
    <source>
        <dbReference type="ARBA" id="ARBA00004305"/>
    </source>
</evidence>
<evidence type="ECO:0000256" key="9">
    <source>
        <dbReference type="RuleBase" id="RU003423"/>
    </source>
</evidence>
<keyword evidence="8 9" id="KW-0012">Acyltransferase</keyword>
<evidence type="ECO:0000256" key="10">
    <source>
        <dbReference type="SAM" id="MobiDB-lite"/>
    </source>
</evidence>
<feature type="region of interest" description="Disordered" evidence="10">
    <location>
        <begin position="256"/>
        <end position="280"/>
    </location>
</feature>
<dbReference type="InterPro" id="IPR001078">
    <property type="entry name" value="2-oxoacid_DH_actylTfrase"/>
</dbReference>
<dbReference type="Proteomes" id="UP001388673">
    <property type="component" value="Unassembled WGS sequence"/>
</dbReference>
<feature type="region of interest" description="Disordered" evidence="10">
    <location>
        <begin position="322"/>
        <end position="341"/>
    </location>
</feature>
<feature type="region of interest" description="Disordered" evidence="10">
    <location>
        <begin position="157"/>
        <end position="217"/>
    </location>
</feature>
<comment type="subcellular location">
    <subcellularLocation>
        <location evidence="2">Mitochondrion matrix</location>
    </subcellularLocation>
</comment>
<dbReference type="AlphaFoldDB" id="A0AAW0YHY0"/>
<dbReference type="PANTHER" id="PTHR43178">
    <property type="entry name" value="DIHYDROLIPOAMIDE ACETYLTRANSFERASE COMPONENT OF PYRUVATE DEHYDROGENASE COMPLEX"/>
    <property type="match status" value="1"/>
</dbReference>